<accession>A0A183A0U8</accession>
<reference evidence="1 2" key="2">
    <citation type="submission" date="2018-11" db="EMBL/GenBank/DDBJ databases">
        <authorList>
            <consortium name="Pathogen Informatics"/>
        </authorList>
    </citation>
    <scope>NUCLEOTIDE SEQUENCE [LARGE SCALE GENOMIC DNA]</scope>
    <source>
        <strain evidence="1 2">Egypt</strain>
    </source>
</reference>
<name>A0A183A0U8_9TREM</name>
<organism evidence="3">
    <name type="scientific">Echinostoma caproni</name>
    <dbReference type="NCBI Taxonomy" id="27848"/>
    <lineage>
        <taxon>Eukaryota</taxon>
        <taxon>Metazoa</taxon>
        <taxon>Spiralia</taxon>
        <taxon>Lophotrochozoa</taxon>
        <taxon>Platyhelminthes</taxon>
        <taxon>Trematoda</taxon>
        <taxon>Digenea</taxon>
        <taxon>Plagiorchiida</taxon>
        <taxon>Echinostomata</taxon>
        <taxon>Echinostomatoidea</taxon>
        <taxon>Echinostomatidae</taxon>
        <taxon>Echinostoma</taxon>
    </lineage>
</organism>
<evidence type="ECO:0000313" key="2">
    <source>
        <dbReference type="Proteomes" id="UP000272942"/>
    </source>
</evidence>
<dbReference type="EMBL" id="UZAN01002105">
    <property type="protein sequence ID" value="VDP24626.1"/>
    <property type="molecule type" value="Genomic_DNA"/>
</dbReference>
<protein>
    <submittedName>
        <fullName evidence="3">EGF-like domain-containing protein</fullName>
    </submittedName>
</protein>
<evidence type="ECO:0000313" key="1">
    <source>
        <dbReference type="EMBL" id="VDP24626.1"/>
    </source>
</evidence>
<dbReference type="Proteomes" id="UP000272942">
    <property type="component" value="Unassembled WGS sequence"/>
</dbReference>
<dbReference type="AlphaFoldDB" id="A0A183A0U8"/>
<proteinExistence type="predicted"/>
<reference evidence="3" key="1">
    <citation type="submission" date="2016-06" db="UniProtKB">
        <authorList>
            <consortium name="WormBaseParasite"/>
        </authorList>
    </citation>
    <scope>IDENTIFICATION</scope>
</reference>
<dbReference type="WBParaSite" id="ECPE_0000058301-mRNA-1">
    <property type="protein sequence ID" value="ECPE_0000058301-mRNA-1"/>
    <property type="gene ID" value="ECPE_0000058301"/>
</dbReference>
<keyword evidence="2" id="KW-1185">Reference proteome</keyword>
<gene>
    <name evidence="1" type="ORF">ECPE_LOCUS583</name>
</gene>
<dbReference type="OrthoDB" id="6228714at2759"/>
<evidence type="ECO:0000313" key="3">
    <source>
        <dbReference type="WBParaSite" id="ECPE_0000058301-mRNA-1"/>
    </source>
</evidence>
<sequence>MFSVNQGYRWEPVTKSCYPPDICAENALYVKKNNLPESALLCSPEGTLKCISDPKHVASMHETEEMYILRTQLNMRYKCICRNAFMGVRCDRYRDACVEVSGMYWTLVLMSIRSANYRTAQEYAVQAKNTRCGERHRLNLTDGTLILSSKIADQ</sequence>